<dbReference type="GO" id="GO:0016020">
    <property type="term" value="C:membrane"/>
    <property type="evidence" value="ECO:0007669"/>
    <property type="project" value="UniProtKB-SubCell"/>
</dbReference>
<dbReference type="OrthoDB" id="9793283at2"/>
<accession>A0A5B9W6L5</accession>
<dbReference type="PANTHER" id="PTHR23504">
    <property type="entry name" value="MAJOR FACILITATOR SUPERFAMILY DOMAIN-CONTAINING PROTEIN 10"/>
    <property type="match status" value="1"/>
</dbReference>
<dbReference type="InterPro" id="IPR001958">
    <property type="entry name" value="Tet-R_TetA/multi-R_MdtG-like"/>
</dbReference>
<keyword evidence="4" id="KW-0813">Transport</keyword>
<reference evidence="10 11" key="1">
    <citation type="submission" date="2019-08" db="EMBL/GenBank/DDBJ databases">
        <title>Deep-cultivation of Planctomycetes and their phenomic and genomic characterization uncovers novel biology.</title>
        <authorList>
            <person name="Wiegand S."/>
            <person name="Jogler M."/>
            <person name="Boedeker C."/>
            <person name="Pinto D."/>
            <person name="Vollmers J."/>
            <person name="Rivas-Marin E."/>
            <person name="Kohn T."/>
            <person name="Peeters S.H."/>
            <person name="Heuer A."/>
            <person name="Rast P."/>
            <person name="Oberbeckmann S."/>
            <person name="Bunk B."/>
            <person name="Jeske O."/>
            <person name="Meyerdierks A."/>
            <person name="Storesund J.E."/>
            <person name="Kallscheuer N."/>
            <person name="Luecker S."/>
            <person name="Lage O.M."/>
            <person name="Pohl T."/>
            <person name="Merkel B.J."/>
            <person name="Hornburger P."/>
            <person name="Mueller R.-W."/>
            <person name="Bruemmer F."/>
            <person name="Labrenz M."/>
            <person name="Spormann A.M."/>
            <person name="Op den Camp H."/>
            <person name="Overmann J."/>
            <person name="Amann R."/>
            <person name="Jetten M.S.M."/>
            <person name="Mascher T."/>
            <person name="Medema M.H."/>
            <person name="Devos D.P."/>
            <person name="Kaster A.-K."/>
            <person name="Ovreas L."/>
            <person name="Rohde M."/>
            <person name="Galperin M.Y."/>
            <person name="Jogler C."/>
        </authorList>
    </citation>
    <scope>NUCLEOTIDE SEQUENCE [LARGE SCALE GENOMIC DNA]</scope>
    <source>
        <strain evidence="10 11">OJF2</strain>
    </source>
</reference>
<evidence type="ECO:0000256" key="1">
    <source>
        <dbReference type="ARBA" id="ARBA00003279"/>
    </source>
</evidence>
<keyword evidence="6 8" id="KW-1133">Transmembrane helix</keyword>
<feature type="transmembrane region" description="Helical" evidence="8">
    <location>
        <begin position="161"/>
        <end position="181"/>
    </location>
</feature>
<feature type="domain" description="Major facilitator superfamily (MFS) profile" evidence="9">
    <location>
        <begin position="3"/>
        <end position="391"/>
    </location>
</feature>
<gene>
    <name evidence="10" type="primary">tetA_3</name>
    <name evidence="10" type="ORF">OJF2_43660</name>
</gene>
<evidence type="ECO:0000256" key="4">
    <source>
        <dbReference type="ARBA" id="ARBA00022448"/>
    </source>
</evidence>
<dbReference type="EMBL" id="CP042997">
    <property type="protein sequence ID" value="QEH35809.1"/>
    <property type="molecule type" value="Genomic_DNA"/>
</dbReference>
<feature type="transmembrane region" description="Helical" evidence="8">
    <location>
        <begin position="202"/>
        <end position="228"/>
    </location>
</feature>
<dbReference type="Pfam" id="PF07690">
    <property type="entry name" value="MFS_1"/>
    <property type="match status" value="1"/>
</dbReference>
<protein>
    <submittedName>
        <fullName evidence="10">Tetracycline resistance protein, class B</fullName>
    </submittedName>
</protein>
<evidence type="ECO:0000313" key="10">
    <source>
        <dbReference type="EMBL" id="QEH35809.1"/>
    </source>
</evidence>
<feature type="transmembrane region" description="Helical" evidence="8">
    <location>
        <begin position="69"/>
        <end position="88"/>
    </location>
</feature>
<dbReference type="InterPro" id="IPR020846">
    <property type="entry name" value="MFS_dom"/>
</dbReference>
<name>A0A5B9W6L5_9BACT</name>
<feature type="transmembrane region" description="Helical" evidence="8">
    <location>
        <begin position="369"/>
        <end position="387"/>
    </location>
</feature>
<dbReference type="PROSITE" id="PS00216">
    <property type="entry name" value="SUGAR_TRANSPORT_1"/>
    <property type="match status" value="1"/>
</dbReference>
<dbReference type="Gene3D" id="1.20.1250.20">
    <property type="entry name" value="MFS general substrate transporter like domains"/>
    <property type="match status" value="1"/>
</dbReference>
<sequence>MSPLAVIVLIVLIDLLGFSVVMPLLAPFAEQYGFADWQIGLLFSAYPLCQLVAGPILGRLSDRYGRRPLLIYSQAGTAISFLILGLSRDFTVMLLARMLDGASGGNILVAQAYVADVTKPADRARGMGLIGMAFGLGFVLGPLLGGLLVGLHAAGEWRLRLPFLVAAGFSTIAWILVLARLPESLPEGSGAREAARVLSWRGVLDAVRLPAIGSLIGIGSLSVLAFAALEGTLALFVRRRFGWDARGAAFAFAGLGLLTAVVQGGLIRRLVPRFGEANLIRAGIFSALAGFAAIALATGWPMLIPAFVLVGVGQGISGPSVSGLLSRLTPTSEQGAVFGTFSSTQTLARMISYSAANVLLGRLSEAAPYWFGCAVYAAAGVTALALLPRVPVQQPAEPAVMD</sequence>
<evidence type="ECO:0000256" key="5">
    <source>
        <dbReference type="ARBA" id="ARBA00022692"/>
    </source>
</evidence>
<feature type="transmembrane region" description="Helical" evidence="8">
    <location>
        <begin position="248"/>
        <end position="267"/>
    </location>
</feature>
<dbReference type="PRINTS" id="PR01035">
    <property type="entry name" value="TCRTETA"/>
</dbReference>
<evidence type="ECO:0000313" key="11">
    <source>
        <dbReference type="Proteomes" id="UP000324233"/>
    </source>
</evidence>
<dbReference type="RefSeq" id="WP_148595557.1">
    <property type="nucleotide sequence ID" value="NZ_CP042997.1"/>
</dbReference>
<dbReference type="PANTHER" id="PTHR23504:SF15">
    <property type="entry name" value="MAJOR FACILITATOR SUPERFAMILY (MFS) PROFILE DOMAIN-CONTAINING PROTEIN"/>
    <property type="match status" value="1"/>
</dbReference>
<evidence type="ECO:0000256" key="8">
    <source>
        <dbReference type="SAM" id="Phobius"/>
    </source>
</evidence>
<evidence type="ECO:0000256" key="6">
    <source>
        <dbReference type="ARBA" id="ARBA00022989"/>
    </source>
</evidence>
<comment type="function">
    <text evidence="1">Resistance to tetracycline by an active tetracycline efflux. This is an energy-dependent process that decreases the accumulation of the antibiotic in whole cells. This protein functions as a metal-tetracycline/H(+) antiporter.</text>
</comment>
<feature type="transmembrane region" description="Helical" evidence="8">
    <location>
        <begin position="279"/>
        <end position="300"/>
    </location>
</feature>
<dbReference type="InterPro" id="IPR011701">
    <property type="entry name" value="MFS"/>
</dbReference>
<dbReference type="GO" id="GO:0022857">
    <property type="term" value="F:transmembrane transporter activity"/>
    <property type="evidence" value="ECO:0007669"/>
    <property type="project" value="InterPro"/>
</dbReference>
<comment type="similarity">
    <text evidence="3">Belongs to the major facilitator superfamily. TCR/Tet family.</text>
</comment>
<evidence type="ECO:0000259" key="9">
    <source>
        <dbReference type="PROSITE" id="PS50850"/>
    </source>
</evidence>
<dbReference type="PROSITE" id="PS50850">
    <property type="entry name" value="MFS"/>
    <property type="match status" value="1"/>
</dbReference>
<dbReference type="InterPro" id="IPR005829">
    <property type="entry name" value="Sugar_transporter_CS"/>
</dbReference>
<evidence type="ECO:0000256" key="3">
    <source>
        <dbReference type="ARBA" id="ARBA00007520"/>
    </source>
</evidence>
<dbReference type="Proteomes" id="UP000324233">
    <property type="component" value="Chromosome"/>
</dbReference>
<keyword evidence="5 8" id="KW-0812">Transmembrane</keyword>
<evidence type="ECO:0000256" key="7">
    <source>
        <dbReference type="ARBA" id="ARBA00023136"/>
    </source>
</evidence>
<feature type="transmembrane region" description="Helical" evidence="8">
    <location>
        <begin position="37"/>
        <end position="57"/>
    </location>
</feature>
<dbReference type="AlphaFoldDB" id="A0A5B9W6L5"/>
<feature type="transmembrane region" description="Helical" evidence="8">
    <location>
        <begin position="7"/>
        <end position="25"/>
    </location>
</feature>
<keyword evidence="7 8" id="KW-0472">Membrane</keyword>
<feature type="transmembrane region" description="Helical" evidence="8">
    <location>
        <begin position="127"/>
        <end position="149"/>
    </location>
</feature>
<dbReference type="SUPFAM" id="SSF103473">
    <property type="entry name" value="MFS general substrate transporter"/>
    <property type="match status" value="1"/>
</dbReference>
<proteinExistence type="inferred from homology"/>
<evidence type="ECO:0000256" key="2">
    <source>
        <dbReference type="ARBA" id="ARBA00004141"/>
    </source>
</evidence>
<dbReference type="KEGG" id="agv:OJF2_43660"/>
<comment type="subcellular location">
    <subcellularLocation>
        <location evidence="2">Membrane</location>
        <topology evidence="2">Multi-pass membrane protein</topology>
    </subcellularLocation>
</comment>
<keyword evidence="11" id="KW-1185">Reference proteome</keyword>
<organism evidence="10 11">
    <name type="scientific">Aquisphaera giovannonii</name>
    <dbReference type="NCBI Taxonomy" id="406548"/>
    <lineage>
        <taxon>Bacteria</taxon>
        <taxon>Pseudomonadati</taxon>
        <taxon>Planctomycetota</taxon>
        <taxon>Planctomycetia</taxon>
        <taxon>Isosphaerales</taxon>
        <taxon>Isosphaeraceae</taxon>
        <taxon>Aquisphaera</taxon>
    </lineage>
</organism>
<dbReference type="InterPro" id="IPR036259">
    <property type="entry name" value="MFS_trans_sf"/>
</dbReference>